<sequence length="503" mass="58795">MTNLDVVDAKILHHKGYIDQSLRKGFEILASNIQLSAIDSFHTYQILAYNLDALSNYPLALEYAEYAIHTVDRAFEKNEKFQNSKWIASYYIKVGKFQEAIDYKKQGIGISKDTLTILKLYNDIGFIYYQDNQLDSAIHYYKKIVEYDIDTERFSGIIGLAMGNIGAVYMSKKDYKTALRYLKIDAELNWNRDLTSYYNALNSQSECYYFLEDYKSSIKTLDGLKKFKSNDFKKIGSHSVLKTYKLYMDSYAKLNQSALSLEYMNKYFNLKDSISLDKLTYESLYKEVLNYKLSNIQKDLEVSNTKIELIEAKKQRVNFSTYLLIIFILLILVIIIAYFNRQRRNSQIQRLNTELMVLEIANKKKDLNNVASNLSFIRKFIDEALEKIKNIQKATPENIKSEIISLSHEFKRFKNSDENLAVLQTDFEKTNSQFFSKLEKQFPELTQNERELCGMLLLKLSTKDIASFRNVTPNAVKKARQRLRKKLPLSEKESITKFLENLK</sequence>
<dbReference type="GO" id="GO:0003677">
    <property type="term" value="F:DNA binding"/>
    <property type="evidence" value="ECO:0007669"/>
    <property type="project" value="InterPro"/>
</dbReference>
<evidence type="ECO:0000256" key="2">
    <source>
        <dbReference type="ARBA" id="ARBA00022490"/>
    </source>
</evidence>
<keyword evidence="4 6" id="KW-0802">TPR repeat</keyword>
<dbReference type="Gene3D" id="1.25.40.10">
    <property type="entry name" value="Tetratricopeptide repeat domain"/>
    <property type="match status" value="2"/>
</dbReference>
<dbReference type="InterPro" id="IPR051476">
    <property type="entry name" value="Bac_ResReg_Asp_Phosphatase"/>
</dbReference>
<organism evidence="9 10">
    <name type="scientific">Brumimicrobium glaciale</name>
    <dbReference type="NCBI Taxonomy" id="200475"/>
    <lineage>
        <taxon>Bacteria</taxon>
        <taxon>Pseudomonadati</taxon>
        <taxon>Bacteroidota</taxon>
        <taxon>Flavobacteriia</taxon>
        <taxon>Flavobacteriales</taxon>
        <taxon>Crocinitomicaceae</taxon>
        <taxon>Brumimicrobium</taxon>
    </lineage>
</organism>
<protein>
    <recommendedName>
        <fullName evidence="8">HTH luxR-type domain-containing protein</fullName>
    </recommendedName>
</protein>
<dbReference type="InterPro" id="IPR011990">
    <property type="entry name" value="TPR-like_helical_dom_sf"/>
</dbReference>
<dbReference type="SMART" id="SM00421">
    <property type="entry name" value="HTH_LUXR"/>
    <property type="match status" value="1"/>
</dbReference>
<dbReference type="PROSITE" id="PS50005">
    <property type="entry name" value="TPR"/>
    <property type="match status" value="1"/>
</dbReference>
<dbReference type="InterPro" id="IPR019734">
    <property type="entry name" value="TPR_rpt"/>
</dbReference>
<comment type="caution">
    <text evidence="9">The sequence shown here is derived from an EMBL/GenBank/DDBJ whole genome shotgun (WGS) entry which is preliminary data.</text>
</comment>
<evidence type="ECO:0000256" key="5">
    <source>
        <dbReference type="ARBA" id="ARBA00038253"/>
    </source>
</evidence>
<evidence type="ECO:0000256" key="3">
    <source>
        <dbReference type="ARBA" id="ARBA00022737"/>
    </source>
</evidence>
<evidence type="ECO:0000313" key="9">
    <source>
        <dbReference type="EMBL" id="RYM35164.1"/>
    </source>
</evidence>
<dbReference type="Gene3D" id="1.10.10.10">
    <property type="entry name" value="Winged helix-like DNA-binding domain superfamily/Winged helix DNA-binding domain"/>
    <property type="match status" value="1"/>
</dbReference>
<keyword evidence="3" id="KW-0677">Repeat</keyword>
<dbReference type="GO" id="GO:0005737">
    <property type="term" value="C:cytoplasm"/>
    <property type="evidence" value="ECO:0007669"/>
    <property type="project" value="UniProtKB-SubCell"/>
</dbReference>
<dbReference type="AlphaFoldDB" id="A0A4Q4KRC7"/>
<dbReference type="PANTHER" id="PTHR46630:SF1">
    <property type="entry name" value="TETRATRICOPEPTIDE REPEAT PROTEIN 29"/>
    <property type="match status" value="1"/>
</dbReference>
<evidence type="ECO:0000256" key="6">
    <source>
        <dbReference type="PROSITE-ProRule" id="PRU00339"/>
    </source>
</evidence>
<keyword evidence="7" id="KW-0472">Membrane</keyword>
<dbReference type="InterPro" id="IPR000792">
    <property type="entry name" value="Tscrpt_reg_LuxR_C"/>
</dbReference>
<dbReference type="OrthoDB" id="1090267at2"/>
<comment type="subcellular location">
    <subcellularLocation>
        <location evidence="1">Cytoplasm</location>
    </subcellularLocation>
</comment>
<dbReference type="GO" id="GO:0006355">
    <property type="term" value="P:regulation of DNA-templated transcription"/>
    <property type="evidence" value="ECO:0007669"/>
    <property type="project" value="InterPro"/>
</dbReference>
<keyword evidence="7" id="KW-0812">Transmembrane</keyword>
<dbReference type="SMART" id="SM00028">
    <property type="entry name" value="TPR"/>
    <property type="match status" value="2"/>
</dbReference>
<accession>A0A4Q4KRC7</accession>
<keyword evidence="7" id="KW-1133">Transmembrane helix</keyword>
<feature type="transmembrane region" description="Helical" evidence="7">
    <location>
        <begin position="319"/>
        <end position="340"/>
    </location>
</feature>
<proteinExistence type="inferred from homology"/>
<keyword evidence="10" id="KW-1185">Reference proteome</keyword>
<reference evidence="9 10" key="1">
    <citation type="submission" date="2019-02" db="EMBL/GenBank/DDBJ databases">
        <title>Genome sequence of the sea-ice species Brumimicrobium glaciale.</title>
        <authorList>
            <person name="Bowman J.P."/>
        </authorList>
    </citation>
    <scope>NUCLEOTIDE SEQUENCE [LARGE SCALE GENOMIC DNA]</scope>
    <source>
        <strain evidence="9 10">IC156</strain>
    </source>
</reference>
<dbReference type="InterPro" id="IPR036388">
    <property type="entry name" value="WH-like_DNA-bd_sf"/>
</dbReference>
<dbReference type="PANTHER" id="PTHR46630">
    <property type="entry name" value="TETRATRICOPEPTIDE REPEAT PROTEIN 29"/>
    <property type="match status" value="1"/>
</dbReference>
<gene>
    <name evidence="9" type="ORF">ERX46_07245</name>
</gene>
<feature type="domain" description="HTH luxR-type" evidence="8">
    <location>
        <begin position="442"/>
        <end position="499"/>
    </location>
</feature>
<dbReference type="SUPFAM" id="SSF46894">
    <property type="entry name" value="C-terminal effector domain of the bipartite response regulators"/>
    <property type="match status" value="1"/>
</dbReference>
<name>A0A4Q4KRC7_9FLAO</name>
<evidence type="ECO:0000259" key="8">
    <source>
        <dbReference type="SMART" id="SM00421"/>
    </source>
</evidence>
<dbReference type="EMBL" id="SETE01000002">
    <property type="protein sequence ID" value="RYM35164.1"/>
    <property type="molecule type" value="Genomic_DNA"/>
</dbReference>
<dbReference type="SUPFAM" id="SSF48452">
    <property type="entry name" value="TPR-like"/>
    <property type="match status" value="1"/>
</dbReference>
<evidence type="ECO:0000313" key="10">
    <source>
        <dbReference type="Proteomes" id="UP000293952"/>
    </source>
</evidence>
<comment type="similarity">
    <text evidence="5">Belongs to the Rap family.</text>
</comment>
<dbReference type="Proteomes" id="UP000293952">
    <property type="component" value="Unassembled WGS sequence"/>
</dbReference>
<keyword evidence="2" id="KW-0963">Cytoplasm</keyword>
<evidence type="ECO:0000256" key="7">
    <source>
        <dbReference type="SAM" id="Phobius"/>
    </source>
</evidence>
<feature type="repeat" description="TPR" evidence="6">
    <location>
        <begin position="118"/>
        <end position="151"/>
    </location>
</feature>
<evidence type="ECO:0000256" key="4">
    <source>
        <dbReference type="ARBA" id="ARBA00022803"/>
    </source>
</evidence>
<evidence type="ECO:0000256" key="1">
    <source>
        <dbReference type="ARBA" id="ARBA00004496"/>
    </source>
</evidence>
<dbReference type="InterPro" id="IPR016032">
    <property type="entry name" value="Sig_transdc_resp-reg_C-effctor"/>
</dbReference>